<sequence length="119" mass="13501">MVAAVTGPVVQFWDEVQRSAETSLYLQECRETSISENPGNFTFRHGLVFYRGWIVLPVGSSLATTVMKEYHDSSVGGHSRNEMTLMKIRGQFYWSGMKQEVKSYVASFETCHRVKASLL</sequence>
<evidence type="ECO:0000313" key="3">
    <source>
        <dbReference type="Proteomes" id="UP001497516"/>
    </source>
</evidence>
<dbReference type="AlphaFoldDB" id="A0AAV2E0S6"/>
<organism evidence="2 3">
    <name type="scientific">Linum trigynum</name>
    <dbReference type="NCBI Taxonomy" id="586398"/>
    <lineage>
        <taxon>Eukaryota</taxon>
        <taxon>Viridiplantae</taxon>
        <taxon>Streptophyta</taxon>
        <taxon>Embryophyta</taxon>
        <taxon>Tracheophyta</taxon>
        <taxon>Spermatophyta</taxon>
        <taxon>Magnoliopsida</taxon>
        <taxon>eudicotyledons</taxon>
        <taxon>Gunneridae</taxon>
        <taxon>Pentapetalae</taxon>
        <taxon>rosids</taxon>
        <taxon>fabids</taxon>
        <taxon>Malpighiales</taxon>
        <taxon>Linaceae</taxon>
        <taxon>Linum</taxon>
    </lineage>
</organism>
<evidence type="ECO:0000259" key="1">
    <source>
        <dbReference type="Pfam" id="PF17921"/>
    </source>
</evidence>
<name>A0AAV2E0S6_9ROSI</name>
<dbReference type="Proteomes" id="UP001497516">
    <property type="component" value="Chromosome 3"/>
</dbReference>
<reference evidence="2 3" key="1">
    <citation type="submission" date="2024-04" db="EMBL/GenBank/DDBJ databases">
        <authorList>
            <person name="Fracassetti M."/>
        </authorList>
    </citation>
    <scope>NUCLEOTIDE SEQUENCE [LARGE SCALE GENOMIC DNA]</scope>
</reference>
<feature type="domain" description="Integrase zinc-binding" evidence="1">
    <location>
        <begin position="60"/>
        <end position="116"/>
    </location>
</feature>
<protein>
    <recommendedName>
        <fullName evidence="1">Integrase zinc-binding domain-containing protein</fullName>
    </recommendedName>
</protein>
<dbReference type="Pfam" id="PF17921">
    <property type="entry name" value="Integrase_H2C2"/>
    <property type="match status" value="1"/>
</dbReference>
<evidence type="ECO:0000313" key="2">
    <source>
        <dbReference type="EMBL" id="CAL1379533.1"/>
    </source>
</evidence>
<dbReference type="EMBL" id="OZ034816">
    <property type="protein sequence ID" value="CAL1379533.1"/>
    <property type="molecule type" value="Genomic_DNA"/>
</dbReference>
<gene>
    <name evidence="2" type="ORF">LTRI10_LOCUS21049</name>
</gene>
<proteinExistence type="predicted"/>
<accession>A0AAV2E0S6</accession>
<dbReference type="InterPro" id="IPR041588">
    <property type="entry name" value="Integrase_H2C2"/>
</dbReference>
<dbReference type="Gene3D" id="1.10.340.70">
    <property type="match status" value="1"/>
</dbReference>
<keyword evidence="3" id="KW-1185">Reference proteome</keyword>